<dbReference type="PANTHER" id="PTHR35889">
    <property type="entry name" value="CYCLOINULO-OLIGOSACCHARIDE FRUCTANOTRANSFERASE-RELATED"/>
    <property type="match status" value="1"/>
</dbReference>
<keyword evidence="1" id="KW-0732">Signal</keyword>
<dbReference type="RefSeq" id="WP_184344427.1">
    <property type="nucleotide sequence ID" value="NZ_JACHIG010000018.1"/>
</dbReference>
<organism evidence="4 5">
    <name type="scientific">Prosthecobacter vanneervenii</name>
    <dbReference type="NCBI Taxonomy" id="48466"/>
    <lineage>
        <taxon>Bacteria</taxon>
        <taxon>Pseudomonadati</taxon>
        <taxon>Verrucomicrobiota</taxon>
        <taxon>Verrucomicrobiia</taxon>
        <taxon>Verrucomicrobiales</taxon>
        <taxon>Verrucomicrobiaceae</taxon>
        <taxon>Prosthecobacter</taxon>
    </lineage>
</organism>
<evidence type="ECO:0000259" key="3">
    <source>
        <dbReference type="Pfam" id="PF07587"/>
    </source>
</evidence>
<evidence type="ECO:0008006" key="6">
    <source>
        <dbReference type="Google" id="ProtNLM"/>
    </source>
</evidence>
<evidence type="ECO:0000256" key="1">
    <source>
        <dbReference type="SAM" id="SignalP"/>
    </source>
</evidence>
<feature type="chain" id="PRO_5031563796" description="DUF1549 domain-containing protein" evidence="1">
    <location>
        <begin position="22"/>
        <end position="579"/>
    </location>
</feature>
<accession>A0A7W7YGF3</accession>
<evidence type="ECO:0000313" key="4">
    <source>
        <dbReference type="EMBL" id="MBB5035532.1"/>
    </source>
</evidence>
<dbReference type="InterPro" id="IPR011444">
    <property type="entry name" value="DUF1549"/>
</dbReference>
<dbReference type="Proteomes" id="UP000590740">
    <property type="component" value="Unassembled WGS sequence"/>
</dbReference>
<dbReference type="EMBL" id="JACHIG010000018">
    <property type="protein sequence ID" value="MBB5035532.1"/>
    <property type="molecule type" value="Genomic_DNA"/>
</dbReference>
<reference evidence="4 5" key="1">
    <citation type="submission" date="2020-08" db="EMBL/GenBank/DDBJ databases">
        <title>Genomic Encyclopedia of Type Strains, Phase IV (KMG-IV): sequencing the most valuable type-strain genomes for metagenomic binning, comparative biology and taxonomic classification.</title>
        <authorList>
            <person name="Goeker M."/>
        </authorList>
    </citation>
    <scope>NUCLEOTIDE SEQUENCE [LARGE SCALE GENOMIC DNA]</scope>
    <source>
        <strain evidence="4 5">DSM 12252</strain>
    </source>
</reference>
<dbReference type="PANTHER" id="PTHR35889:SF3">
    <property type="entry name" value="F-BOX DOMAIN-CONTAINING PROTEIN"/>
    <property type="match status" value="1"/>
</dbReference>
<dbReference type="AlphaFoldDB" id="A0A7W7YGF3"/>
<dbReference type="Pfam" id="PF07587">
    <property type="entry name" value="PSD1"/>
    <property type="match status" value="1"/>
</dbReference>
<feature type="domain" description="DUF1549" evidence="2">
    <location>
        <begin position="68"/>
        <end position="255"/>
    </location>
</feature>
<dbReference type="InterPro" id="IPR022655">
    <property type="entry name" value="DUF1553"/>
</dbReference>
<proteinExistence type="predicted"/>
<evidence type="ECO:0000259" key="2">
    <source>
        <dbReference type="Pfam" id="PF07583"/>
    </source>
</evidence>
<feature type="domain" description="DUF1553" evidence="3">
    <location>
        <begin position="310"/>
        <end position="547"/>
    </location>
</feature>
<name>A0A7W7YGF3_9BACT</name>
<comment type="caution">
    <text evidence="4">The sequence shown here is derived from an EMBL/GenBank/DDBJ whole genome shotgun (WGS) entry which is preliminary data.</text>
</comment>
<evidence type="ECO:0000313" key="5">
    <source>
        <dbReference type="Proteomes" id="UP000590740"/>
    </source>
</evidence>
<feature type="signal peptide" evidence="1">
    <location>
        <begin position="1"/>
        <end position="21"/>
    </location>
</feature>
<keyword evidence="5" id="KW-1185">Reference proteome</keyword>
<protein>
    <recommendedName>
        <fullName evidence="6">DUF1549 domain-containing protein</fullName>
    </recommendedName>
</protein>
<dbReference type="Pfam" id="PF07583">
    <property type="entry name" value="PSCyt2"/>
    <property type="match status" value="1"/>
</dbReference>
<gene>
    <name evidence="4" type="ORF">HNQ65_005143</name>
</gene>
<sequence>MKAALRIIQYVLMAWLSGVHAHAVSIHASADPVKDERPIKPADKQHWAFKPLQSTPAKTGIDDLTDHTAPAADPATLIRRITFTLTGLPPSPEEVEAFAKACADHPASSIEHLVDRLLASPRYGEHWAQWWLDLARYADTDGFEYDAERKHAWQYRDWVIDALNRDLPFDTFVQHQIAGDLMGDETATGFLFSCPDMPDLNNQDERRHALLNDITTTIGSVGLGLTVGCAQCHDHPYDPISQADFYRLRAFFDNTVLTKNSKPLGPAVRIYTEGIPASTVFVRGDFKRPGPEIQPAFPRIFGTTPPKPDRTTLAQWIASKDNPLFLRAMANRFWQQHFGSPLAAIPGDLGHQGEPPSNPALLDWLATELPRQNWSLKRLHKVILMSQTYRQKRAQPIRLTGEMLRDAMLSVSGQLNLKTGGPGVKLPLPKEISSTLIKSQAEATKDTSEHTRRSIYTFARRNLRHPLFELFDRPDAQMSCARRNTSTTAPQALLLLNSEFAQCIASKLAAHLQMEHGSDTTALITAASLRCLARTPTAQEIGAGQNYLQKQTALTSAFHEALADYCLALLNSNEFVYVD</sequence>